<gene>
    <name evidence="12" type="ORF">GEV33_007674</name>
</gene>
<dbReference type="InterPro" id="IPR001584">
    <property type="entry name" value="Integrase_cat-core"/>
</dbReference>
<evidence type="ECO:0000259" key="10">
    <source>
        <dbReference type="PROSITE" id="PS50878"/>
    </source>
</evidence>
<dbReference type="GO" id="GO:0004519">
    <property type="term" value="F:endonuclease activity"/>
    <property type="evidence" value="ECO:0007669"/>
    <property type="project" value="UniProtKB-KW"/>
</dbReference>
<evidence type="ECO:0000256" key="3">
    <source>
        <dbReference type="ARBA" id="ARBA00022679"/>
    </source>
</evidence>
<evidence type="ECO:0000313" key="12">
    <source>
        <dbReference type="EMBL" id="KAH0815117.1"/>
    </source>
</evidence>
<name>A0A8J6HIV7_TENMO</name>
<dbReference type="InterPro" id="IPR000477">
    <property type="entry name" value="RT_dom"/>
</dbReference>
<feature type="domain" description="Integrase catalytic" evidence="11">
    <location>
        <begin position="584"/>
        <end position="645"/>
    </location>
</feature>
<dbReference type="GO" id="GO:0006508">
    <property type="term" value="P:proteolysis"/>
    <property type="evidence" value="ECO:0007669"/>
    <property type="project" value="UniProtKB-KW"/>
</dbReference>
<evidence type="ECO:0000256" key="8">
    <source>
        <dbReference type="ARBA" id="ARBA00022918"/>
    </source>
</evidence>
<evidence type="ECO:0000256" key="4">
    <source>
        <dbReference type="ARBA" id="ARBA00022695"/>
    </source>
</evidence>
<dbReference type="CDD" id="cd01647">
    <property type="entry name" value="RT_LTR"/>
    <property type="match status" value="1"/>
</dbReference>
<evidence type="ECO:0000259" key="11">
    <source>
        <dbReference type="PROSITE" id="PS50994"/>
    </source>
</evidence>
<dbReference type="PANTHER" id="PTHR37984:SF5">
    <property type="entry name" value="PROTEIN NYNRIN-LIKE"/>
    <property type="match status" value="1"/>
</dbReference>
<dbReference type="FunFam" id="3.10.10.10:FF:000007">
    <property type="entry name" value="Retrovirus-related Pol polyprotein from transposon 17.6-like Protein"/>
    <property type="match status" value="1"/>
</dbReference>
<dbReference type="GO" id="GO:0003964">
    <property type="term" value="F:RNA-directed DNA polymerase activity"/>
    <property type="evidence" value="ECO:0007669"/>
    <property type="project" value="UniProtKB-KW"/>
</dbReference>
<dbReference type="SUPFAM" id="SSF53098">
    <property type="entry name" value="Ribonuclease H-like"/>
    <property type="match status" value="1"/>
</dbReference>
<accession>A0A8J6HIV7</accession>
<evidence type="ECO:0000256" key="6">
    <source>
        <dbReference type="ARBA" id="ARBA00022759"/>
    </source>
</evidence>
<feature type="compositionally biased region" description="Basic and acidic residues" evidence="9">
    <location>
        <begin position="65"/>
        <end position="75"/>
    </location>
</feature>
<dbReference type="Gene3D" id="3.10.20.370">
    <property type="match status" value="1"/>
</dbReference>
<dbReference type="InterPro" id="IPR050951">
    <property type="entry name" value="Retrovirus_Pol_polyprotein"/>
</dbReference>
<evidence type="ECO:0000256" key="1">
    <source>
        <dbReference type="ARBA" id="ARBA00012493"/>
    </source>
</evidence>
<keyword evidence="6" id="KW-0255">Endonuclease</keyword>
<evidence type="ECO:0000256" key="7">
    <source>
        <dbReference type="ARBA" id="ARBA00022801"/>
    </source>
</evidence>
<keyword evidence="7" id="KW-0378">Hydrolase</keyword>
<keyword evidence="3" id="KW-0808">Transferase</keyword>
<dbReference type="GO" id="GO:0003676">
    <property type="term" value="F:nucleic acid binding"/>
    <property type="evidence" value="ECO:0007669"/>
    <property type="project" value="InterPro"/>
</dbReference>
<dbReference type="InterPro" id="IPR041373">
    <property type="entry name" value="RT_RNaseH"/>
</dbReference>
<dbReference type="Gene3D" id="3.30.420.10">
    <property type="entry name" value="Ribonuclease H-like superfamily/Ribonuclease H"/>
    <property type="match status" value="1"/>
</dbReference>
<feature type="compositionally biased region" description="Polar residues" evidence="9">
    <location>
        <begin position="51"/>
        <end position="64"/>
    </location>
</feature>
<dbReference type="SUPFAM" id="SSF56672">
    <property type="entry name" value="DNA/RNA polymerases"/>
    <property type="match status" value="1"/>
</dbReference>
<dbReference type="InterPro" id="IPR043128">
    <property type="entry name" value="Rev_trsase/Diguanyl_cyclase"/>
</dbReference>
<keyword evidence="2" id="KW-0645">Protease</keyword>
<dbReference type="InterPro" id="IPR041588">
    <property type="entry name" value="Integrase_H2C2"/>
</dbReference>
<organism evidence="12 13">
    <name type="scientific">Tenebrio molitor</name>
    <name type="common">Yellow mealworm beetle</name>
    <dbReference type="NCBI Taxonomy" id="7067"/>
    <lineage>
        <taxon>Eukaryota</taxon>
        <taxon>Metazoa</taxon>
        <taxon>Ecdysozoa</taxon>
        <taxon>Arthropoda</taxon>
        <taxon>Hexapoda</taxon>
        <taxon>Insecta</taxon>
        <taxon>Pterygota</taxon>
        <taxon>Neoptera</taxon>
        <taxon>Endopterygota</taxon>
        <taxon>Coleoptera</taxon>
        <taxon>Polyphaga</taxon>
        <taxon>Cucujiformia</taxon>
        <taxon>Tenebrionidae</taxon>
        <taxon>Tenebrio</taxon>
    </lineage>
</organism>
<dbReference type="PROSITE" id="PS50994">
    <property type="entry name" value="INTEGRASE"/>
    <property type="match status" value="1"/>
</dbReference>
<dbReference type="FunFam" id="3.10.20.370:FF:000001">
    <property type="entry name" value="Retrovirus-related Pol polyprotein from transposon 17.6-like protein"/>
    <property type="match status" value="1"/>
</dbReference>
<dbReference type="Gene3D" id="3.30.70.270">
    <property type="match status" value="1"/>
</dbReference>
<dbReference type="CDD" id="cd09274">
    <property type="entry name" value="RNase_HI_RT_Ty3"/>
    <property type="match status" value="1"/>
</dbReference>
<keyword evidence="8" id="KW-0695">RNA-directed DNA polymerase</keyword>
<dbReference type="InterPro" id="IPR012337">
    <property type="entry name" value="RNaseH-like_sf"/>
</dbReference>
<dbReference type="AlphaFoldDB" id="A0A8J6HIV7"/>
<reference evidence="12" key="2">
    <citation type="submission" date="2021-08" db="EMBL/GenBank/DDBJ databases">
        <authorList>
            <person name="Eriksson T."/>
        </authorList>
    </citation>
    <scope>NUCLEOTIDE SEQUENCE</scope>
    <source>
        <strain evidence="12">Stoneville</strain>
        <tissue evidence="12">Whole head</tissue>
    </source>
</reference>
<evidence type="ECO:0000256" key="9">
    <source>
        <dbReference type="SAM" id="MobiDB-lite"/>
    </source>
</evidence>
<evidence type="ECO:0000256" key="2">
    <source>
        <dbReference type="ARBA" id="ARBA00022670"/>
    </source>
</evidence>
<evidence type="ECO:0000313" key="13">
    <source>
        <dbReference type="Proteomes" id="UP000719412"/>
    </source>
</evidence>
<dbReference type="PANTHER" id="PTHR37984">
    <property type="entry name" value="PROTEIN CBG26694"/>
    <property type="match status" value="1"/>
</dbReference>
<dbReference type="Pfam" id="PF00078">
    <property type="entry name" value="RVT_1"/>
    <property type="match status" value="1"/>
</dbReference>
<dbReference type="InterPro" id="IPR036397">
    <property type="entry name" value="RNaseH_sf"/>
</dbReference>
<keyword evidence="4" id="KW-0548">Nucleotidyltransferase</keyword>
<dbReference type="GO" id="GO:0042575">
    <property type="term" value="C:DNA polymerase complex"/>
    <property type="evidence" value="ECO:0007669"/>
    <property type="project" value="UniProtKB-ARBA"/>
</dbReference>
<protein>
    <recommendedName>
        <fullName evidence="1">RNA-directed DNA polymerase</fullName>
        <ecNumber evidence="1">2.7.7.49</ecNumber>
    </recommendedName>
</protein>
<dbReference type="Pfam" id="PF17917">
    <property type="entry name" value="RT_RNaseH"/>
    <property type="match status" value="1"/>
</dbReference>
<feature type="region of interest" description="Disordered" evidence="9">
    <location>
        <begin position="51"/>
        <end position="82"/>
    </location>
</feature>
<dbReference type="Gene3D" id="3.10.10.10">
    <property type="entry name" value="HIV Type 1 Reverse Transcriptase, subunit A, domain 1"/>
    <property type="match status" value="1"/>
</dbReference>
<dbReference type="InterPro" id="IPR043502">
    <property type="entry name" value="DNA/RNA_pol_sf"/>
</dbReference>
<proteinExistence type="predicted"/>
<dbReference type="Gene3D" id="1.10.340.70">
    <property type="match status" value="1"/>
</dbReference>
<reference evidence="12" key="1">
    <citation type="journal article" date="2020" name="J Insects Food Feed">
        <title>The yellow mealworm (Tenebrio molitor) genome: a resource for the emerging insects as food and feed industry.</title>
        <authorList>
            <person name="Eriksson T."/>
            <person name="Andere A."/>
            <person name="Kelstrup H."/>
            <person name="Emery V."/>
            <person name="Picard C."/>
        </authorList>
    </citation>
    <scope>NUCLEOTIDE SEQUENCE</scope>
    <source>
        <strain evidence="12">Stoneville</strain>
        <tissue evidence="12">Whole head</tissue>
    </source>
</reference>
<dbReference type="Pfam" id="PF17921">
    <property type="entry name" value="Integrase_H2C2"/>
    <property type="match status" value="1"/>
</dbReference>
<sequence>MIEYGLDHGEAQASIRIRQPGDERELLKLLSEIDGRRRKYQAVVGSRSFDTVGTKSAARSTAQRPETEKPEKPTESKVSTNTGNVLTIAETDAFHDLEVTRLDERDLARLKQLLIETWEATLDHITTGKLTITLKDDIPVAPIAKGKKRKKNGEARLCVDYRDINKKTARERYPLPFIRDLLDTLRHARYFTTLDMKSGFHQMEIDEGSKHITAFITPDGLYEYHRMPFGLVNAPAVYQRAIDKALGKLKGTEAHVYMDDVLIPSESIEEGLQRLENVLHALANAGFSLNYRKCTFLAEETKYLEVVISHDSVQPSPRKTAVCENAGQIIISKLVSEPVLRMFDPKLPCELHTDASALGIGAALLQKEHGVVRPIAYYSRRTTDCEAKYCSYDLETLAIVKAVEHFRAYLYGMHFTIFTDCNAIRGTALKKDLHPRVARWWVKLQVYDFTIEYRPGSKMAHVDGLSRNPLDKVCTVRVTKPELTAIDSLRDYQKSDRFCQEVLNNSDDYNECQIKNDLVMTKGQDPKCFVPVAARLQAMCLYHDKSSHIGWEKCIAKMREELFWLRMGQSLKKYIRNCPGLWQRGERPSSVLDVWHIDHADPLVKSHGCTQLLVVIDAFSKYCSLRPILKKSTEDTIRALSLVFE</sequence>
<comment type="caution">
    <text evidence="12">The sequence shown here is derived from an EMBL/GenBank/DDBJ whole genome shotgun (WGS) entry which is preliminary data.</text>
</comment>
<feature type="domain" description="Reverse transcriptase" evidence="10">
    <location>
        <begin position="127"/>
        <end position="308"/>
    </location>
</feature>
<dbReference type="GO" id="GO:0015074">
    <property type="term" value="P:DNA integration"/>
    <property type="evidence" value="ECO:0007669"/>
    <property type="project" value="InterPro"/>
</dbReference>
<dbReference type="Proteomes" id="UP000719412">
    <property type="component" value="Unassembled WGS sequence"/>
</dbReference>
<evidence type="ECO:0000256" key="5">
    <source>
        <dbReference type="ARBA" id="ARBA00022722"/>
    </source>
</evidence>
<keyword evidence="13" id="KW-1185">Reference proteome</keyword>
<keyword evidence="5" id="KW-0540">Nuclease</keyword>
<dbReference type="EC" id="2.7.7.49" evidence="1"/>
<dbReference type="GO" id="GO:0008233">
    <property type="term" value="F:peptidase activity"/>
    <property type="evidence" value="ECO:0007669"/>
    <property type="project" value="UniProtKB-KW"/>
</dbReference>
<dbReference type="EMBL" id="JABDTM020023532">
    <property type="protein sequence ID" value="KAH0815117.1"/>
    <property type="molecule type" value="Genomic_DNA"/>
</dbReference>
<dbReference type="PROSITE" id="PS50878">
    <property type="entry name" value="RT_POL"/>
    <property type="match status" value="1"/>
</dbReference>